<evidence type="ECO:0000256" key="6">
    <source>
        <dbReference type="ARBA" id="ARBA00022741"/>
    </source>
</evidence>
<dbReference type="SUPFAM" id="SSF56104">
    <property type="entry name" value="SAICAR synthase-like"/>
    <property type="match status" value="1"/>
</dbReference>
<comment type="pathway">
    <text evidence="1 11">Purine metabolism; IMP biosynthesis via de novo pathway; 5-amino-1-(5-phospho-D-ribosyl)imidazole-4-carboxamide from 5-amino-1-(5-phospho-D-ribosyl)imidazole-4-carboxylate: step 1/2.</text>
</comment>
<comment type="catalytic activity">
    <reaction evidence="10 11">
        <text>5-amino-1-(5-phospho-D-ribosyl)imidazole-4-carboxylate + L-aspartate + ATP = (2S)-2-[5-amino-1-(5-phospho-beta-D-ribosyl)imidazole-4-carboxamido]succinate + ADP + phosphate + 2 H(+)</text>
        <dbReference type="Rhea" id="RHEA:22628"/>
        <dbReference type="ChEBI" id="CHEBI:15378"/>
        <dbReference type="ChEBI" id="CHEBI:29991"/>
        <dbReference type="ChEBI" id="CHEBI:30616"/>
        <dbReference type="ChEBI" id="CHEBI:43474"/>
        <dbReference type="ChEBI" id="CHEBI:58443"/>
        <dbReference type="ChEBI" id="CHEBI:77657"/>
        <dbReference type="ChEBI" id="CHEBI:456216"/>
        <dbReference type="EC" id="6.3.2.6"/>
    </reaction>
</comment>
<dbReference type="GO" id="GO:0005524">
    <property type="term" value="F:ATP binding"/>
    <property type="evidence" value="ECO:0007669"/>
    <property type="project" value="UniProtKB-KW"/>
</dbReference>
<dbReference type="GO" id="GO:0005737">
    <property type="term" value="C:cytoplasm"/>
    <property type="evidence" value="ECO:0007669"/>
    <property type="project" value="TreeGrafter"/>
</dbReference>
<dbReference type="InterPro" id="IPR001636">
    <property type="entry name" value="SAICAR_synth"/>
</dbReference>
<keyword evidence="8 11" id="KW-0067">ATP-binding</keyword>
<dbReference type="PROSITE" id="PS01057">
    <property type="entry name" value="SAICAR_SYNTHETASE_1"/>
    <property type="match status" value="1"/>
</dbReference>
<dbReference type="Proteomes" id="UP000627538">
    <property type="component" value="Unassembled WGS sequence"/>
</dbReference>
<dbReference type="Gene3D" id="3.30.200.20">
    <property type="entry name" value="Phosphorylase Kinase, domain 1"/>
    <property type="match status" value="1"/>
</dbReference>
<sequence length="302" mass="33055">MATSQAPALRGWRHLSGGKVRELYIPAGVSPHEAETVLIVATDRISAFDQILPTTIPGKGVVLTQMSLWWFDQLKDIVPNHVVSTEVPDQVAGRAMICRRLDMYPLECVVRGYLTGSGKADYDETGEVCGISLPEGLVEASELEQPIFTPAAKMNMGKHDINVTLADVDKMVGPERTAELRETSLRIYERAAQIARDAGIILADTKLEFGSLVSVGGPAVVLGDEALTPDSSRFWPVDQWHPGSPTPSFDKQLVRDWLKSDESGWDPASGTTPPPLPDEIVERTSNRYVEAYEMLTGQTINL</sequence>
<evidence type="ECO:0000256" key="3">
    <source>
        <dbReference type="ARBA" id="ARBA00012217"/>
    </source>
</evidence>
<dbReference type="GO" id="GO:0006189">
    <property type="term" value="P:'de novo' IMP biosynthetic process"/>
    <property type="evidence" value="ECO:0007669"/>
    <property type="project" value="UniProtKB-UniRule"/>
</dbReference>
<proteinExistence type="inferred from homology"/>
<evidence type="ECO:0000256" key="2">
    <source>
        <dbReference type="ARBA" id="ARBA00010190"/>
    </source>
</evidence>
<evidence type="ECO:0000256" key="1">
    <source>
        <dbReference type="ARBA" id="ARBA00004672"/>
    </source>
</evidence>
<dbReference type="CDD" id="cd01414">
    <property type="entry name" value="SAICAR_synt_Sc"/>
    <property type="match status" value="1"/>
</dbReference>
<dbReference type="UniPathway" id="UPA00074">
    <property type="reaction ID" value="UER00131"/>
</dbReference>
<evidence type="ECO:0000259" key="12">
    <source>
        <dbReference type="Pfam" id="PF01259"/>
    </source>
</evidence>
<dbReference type="PANTHER" id="PTHR43700:SF1">
    <property type="entry name" value="PHOSPHORIBOSYLAMINOIMIDAZOLE-SUCCINOCARBOXAMIDE SYNTHASE"/>
    <property type="match status" value="1"/>
</dbReference>
<dbReference type="RefSeq" id="WP_191071562.1">
    <property type="nucleotide sequence ID" value="NZ_CP060506.1"/>
</dbReference>
<gene>
    <name evidence="11" type="primary">purC</name>
    <name evidence="13" type="ORF">H8R10_04670</name>
</gene>
<dbReference type="EMBL" id="JACRUO010000001">
    <property type="protein sequence ID" value="MBD3689521.1"/>
    <property type="molecule type" value="Genomic_DNA"/>
</dbReference>
<dbReference type="InterPro" id="IPR028923">
    <property type="entry name" value="SAICAR_synt/ADE2_N"/>
</dbReference>
<dbReference type="InterPro" id="IPR018236">
    <property type="entry name" value="SAICAR_synthetase_CS"/>
</dbReference>
<dbReference type="HAMAP" id="MF_00137">
    <property type="entry name" value="SAICAR_synth"/>
    <property type="match status" value="1"/>
</dbReference>
<dbReference type="PANTHER" id="PTHR43700">
    <property type="entry name" value="PHOSPHORIBOSYLAMINOIMIDAZOLE-SUCCINOCARBOXAMIDE SYNTHASE"/>
    <property type="match status" value="1"/>
</dbReference>
<dbReference type="GO" id="GO:0004639">
    <property type="term" value="F:phosphoribosylaminoimidazolesuccinocarboxamide synthase activity"/>
    <property type="evidence" value="ECO:0007669"/>
    <property type="project" value="UniProtKB-UniRule"/>
</dbReference>
<dbReference type="AlphaFoldDB" id="A0A8I0GC21"/>
<evidence type="ECO:0000256" key="5">
    <source>
        <dbReference type="ARBA" id="ARBA00022598"/>
    </source>
</evidence>
<keyword evidence="6 11" id="KW-0547">Nucleotide-binding</keyword>
<evidence type="ECO:0000256" key="9">
    <source>
        <dbReference type="ARBA" id="ARBA00030409"/>
    </source>
</evidence>
<evidence type="ECO:0000256" key="7">
    <source>
        <dbReference type="ARBA" id="ARBA00022755"/>
    </source>
</evidence>
<protein>
    <recommendedName>
        <fullName evidence="4 11">Phosphoribosylaminoimidazole-succinocarboxamide synthase</fullName>
        <ecNumber evidence="3 11">6.3.2.6</ecNumber>
    </recommendedName>
    <alternativeName>
        <fullName evidence="9 11">SAICAR synthetase</fullName>
    </alternativeName>
</protein>
<keyword evidence="7 11" id="KW-0658">Purine biosynthesis</keyword>
<evidence type="ECO:0000256" key="10">
    <source>
        <dbReference type="ARBA" id="ARBA00048475"/>
    </source>
</evidence>
<keyword evidence="5 11" id="KW-0436">Ligase</keyword>
<accession>A0A8I0GC21</accession>
<feature type="domain" description="SAICAR synthetase/ADE2 N-terminal" evidence="12">
    <location>
        <begin position="15"/>
        <end position="267"/>
    </location>
</feature>
<dbReference type="PROSITE" id="PS01058">
    <property type="entry name" value="SAICAR_SYNTHETASE_2"/>
    <property type="match status" value="1"/>
</dbReference>
<dbReference type="Pfam" id="PF01259">
    <property type="entry name" value="SAICAR_synt"/>
    <property type="match status" value="1"/>
</dbReference>
<comment type="caution">
    <text evidence="13">The sequence shown here is derived from an EMBL/GenBank/DDBJ whole genome shotgun (WGS) entry which is preliminary data.</text>
</comment>
<dbReference type="NCBIfam" id="TIGR00081">
    <property type="entry name" value="purC"/>
    <property type="match status" value="1"/>
</dbReference>
<evidence type="ECO:0000313" key="13">
    <source>
        <dbReference type="EMBL" id="MBD3689521.1"/>
    </source>
</evidence>
<evidence type="ECO:0000256" key="4">
    <source>
        <dbReference type="ARBA" id="ARBA00016460"/>
    </source>
</evidence>
<dbReference type="EC" id="6.3.2.6" evidence="3 11"/>
<evidence type="ECO:0000256" key="8">
    <source>
        <dbReference type="ARBA" id="ARBA00022840"/>
    </source>
</evidence>
<organism evidence="13 14">
    <name type="scientific">Nanchangia anserum</name>
    <dbReference type="NCBI Taxonomy" id="2692125"/>
    <lineage>
        <taxon>Bacteria</taxon>
        <taxon>Bacillati</taxon>
        <taxon>Actinomycetota</taxon>
        <taxon>Actinomycetes</taxon>
        <taxon>Actinomycetales</taxon>
        <taxon>Actinomycetaceae</taxon>
        <taxon>Nanchangia</taxon>
    </lineage>
</organism>
<evidence type="ECO:0000256" key="11">
    <source>
        <dbReference type="HAMAP-Rule" id="MF_00137"/>
    </source>
</evidence>
<dbReference type="NCBIfam" id="NF010568">
    <property type="entry name" value="PRK13961.1"/>
    <property type="match status" value="1"/>
</dbReference>
<dbReference type="Gene3D" id="3.30.470.20">
    <property type="entry name" value="ATP-grasp fold, B domain"/>
    <property type="match status" value="1"/>
</dbReference>
<keyword evidence="14" id="KW-1185">Reference proteome</keyword>
<comment type="similarity">
    <text evidence="2 11">Belongs to the SAICAR synthetase family.</text>
</comment>
<reference evidence="13 14" key="1">
    <citation type="submission" date="2020-08" db="EMBL/GenBank/DDBJ databases">
        <title>Winkia gen. nov., sp. nov., isolated from faeces of the Anser albifrons in China.</title>
        <authorList>
            <person name="Liu Q."/>
        </authorList>
    </citation>
    <scope>NUCLEOTIDE SEQUENCE [LARGE SCALE GENOMIC DNA]</scope>
    <source>
        <strain evidence="13 14">C62</strain>
    </source>
</reference>
<evidence type="ECO:0000313" key="14">
    <source>
        <dbReference type="Proteomes" id="UP000627538"/>
    </source>
</evidence>
<name>A0A8I0GC21_9ACTO</name>